<evidence type="ECO:0000313" key="2">
    <source>
        <dbReference type="Proteomes" id="UP001497516"/>
    </source>
</evidence>
<dbReference type="AlphaFoldDB" id="A0AAV2D7X0"/>
<dbReference type="Proteomes" id="UP001497516">
    <property type="component" value="Chromosome 2"/>
</dbReference>
<protein>
    <submittedName>
        <fullName evidence="1">Uncharacterized protein</fullName>
    </submittedName>
</protein>
<reference evidence="1 2" key="1">
    <citation type="submission" date="2024-04" db="EMBL/GenBank/DDBJ databases">
        <authorList>
            <person name="Fracassetti M."/>
        </authorList>
    </citation>
    <scope>NUCLEOTIDE SEQUENCE [LARGE SCALE GENOMIC DNA]</scope>
</reference>
<name>A0AAV2D7X0_9ROSI</name>
<proteinExistence type="predicted"/>
<dbReference type="EMBL" id="OZ034815">
    <property type="protein sequence ID" value="CAL1369071.1"/>
    <property type="molecule type" value="Genomic_DNA"/>
</dbReference>
<accession>A0AAV2D7X0</accession>
<organism evidence="1 2">
    <name type="scientific">Linum trigynum</name>
    <dbReference type="NCBI Taxonomy" id="586398"/>
    <lineage>
        <taxon>Eukaryota</taxon>
        <taxon>Viridiplantae</taxon>
        <taxon>Streptophyta</taxon>
        <taxon>Embryophyta</taxon>
        <taxon>Tracheophyta</taxon>
        <taxon>Spermatophyta</taxon>
        <taxon>Magnoliopsida</taxon>
        <taxon>eudicotyledons</taxon>
        <taxon>Gunneridae</taxon>
        <taxon>Pentapetalae</taxon>
        <taxon>rosids</taxon>
        <taxon>fabids</taxon>
        <taxon>Malpighiales</taxon>
        <taxon>Linaceae</taxon>
        <taxon>Linum</taxon>
    </lineage>
</organism>
<keyword evidence="2" id="KW-1185">Reference proteome</keyword>
<gene>
    <name evidence="1" type="ORF">LTRI10_LOCUS11875</name>
</gene>
<sequence length="112" mass="12617">MWNRRCRPNATVNEWSGSPSPLTVASLPVIAPSCHCFSSGPRPSDHAQIIQPAHVRVPCFFIALIPNSTSTMNLICNRTPWFLFHRRHPNDIYGSPRVCSRQLPIAYFLNSS</sequence>
<evidence type="ECO:0000313" key="1">
    <source>
        <dbReference type="EMBL" id="CAL1369071.1"/>
    </source>
</evidence>